<reference evidence="1 2" key="1">
    <citation type="submission" date="2023-06" db="EMBL/GenBank/DDBJ databases">
        <title>Roseiconus lacunae JC819 isolated from Gulf of Mannar region, Tamil Nadu.</title>
        <authorList>
            <person name="Pk S."/>
            <person name="Ch S."/>
            <person name="Ch V.R."/>
        </authorList>
    </citation>
    <scope>NUCLEOTIDE SEQUENCE [LARGE SCALE GENOMIC DNA]</scope>
    <source>
        <strain evidence="1 2">JC819</strain>
    </source>
</reference>
<sequence length="96" mass="10751">MPDILLRDIDPACLRREIVADVLAAVREVMVEQSAPRTVDRQQMAELLGVSLPSLDREVAEGRIPSIKIGTRRVFEPRKVFDALSDNNCNSMETES</sequence>
<organism evidence="1 2">
    <name type="scientific">Roseiconus lacunae</name>
    <dbReference type="NCBI Taxonomy" id="2605694"/>
    <lineage>
        <taxon>Bacteria</taxon>
        <taxon>Pseudomonadati</taxon>
        <taxon>Planctomycetota</taxon>
        <taxon>Planctomycetia</taxon>
        <taxon>Pirellulales</taxon>
        <taxon>Pirellulaceae</taxon>
        <taxon>Roseiconus</taxon>
    </lineage>
</organism>
<evidence type="ECO:0008006" key="3">
    <source>
        <dbReference type="Google" id="ProtNLM"/>
    </source>
</evidence>
<dbReference type="EMBL" id="JASZZN010000003">
    <property type="protein sequence ID" value="MDM4014604.1"/>
    <property type="molecule type" value="Genomic_DNA"/>
</dbReference>
<protein>
    <recommendedName>
        <fullName evidence="3">DNA-binding protein</fullName>
    </recommendedName>
</protein>
<evidence type="ECO:0000313" key="1">
    <source>
        <dbReference type="EMBL" id="MDM4014604.1"/>
    </source>
</evidence>
<proteinExistence type="predicted"/>
<keyword evidence="2" id="KW-1185">Reference proteome</keyword>
<gene>
    <name evidence="1" type="ORF">QTN89_04110</name>
</gene>
<name>A0ABT7PDL6_9BACT</name>
<dbReference type="RefSeq" id="WP_289162290.1">
    <property type="nucleotide sequence ID" value="NZ_JASZZN010000003.1"/>
</dbReference>
<accession>A0ABT7PDL6</accession>
<evidence type="ECO:0000313" key="2">
    <source>
        <dbReference type="Proteomes" id="UP001239462"/>
    </source>
</evidence>
<dbReference type="Proteomes" id="UP001239462">
    <property type="component" value="Unassembled WGS sequence"/>
</dbReference>
<comment type="caution">
    <text evidence="1">The sequence shown here is derived from an EMBL/GenBank/DDBJ whole genome shotgun (WGS) entry which is preliminary data.</text>
</comment>